<dbReference type="Proteomes" id="UP000319619">
    <property type="component" value="Unassembled WGS sequence"/>
</dbReference>
<dbReference type="PROSITE" id="PS51930">
    <property type="entry name" value="BMC_2"/>
    <property type="match status" value="1"/>
</dbReference>
<sequence length="167" mass="18240">MDETARGKPSAGECALGLIETRGLVGAIESADAMVKAAKVKLLRKERTRGGLVVIEVVGEVGAVRSAVDAGARAAEKVGELISTHIIPRPHDNVEDIMLYPETGTVKKRRAKTTKREVKFSSLVEMTVKDLRSLARKTENFTLTGREISKAGKKQLVNELRKFYPPE</sequence>
<organism evidence="5 6">
    <name type="scientific">candidate division LCP-89 bacterium B3_LCP</name>
    <dbReference type="NCBI Taxonomy" id="2012998"/>
    <lineage>
        <taxon>Bacteria</taxon>
        <taxon>Pseudomonadati</taxon>
        <taxon>Bacteria division LCP-89</taxon>
    </lineage>
</organism>
<evidence type="ECO:0000313" key="5">
    <source>
        <dbReference type="EMBL" id="TKJ38586.1"/>
    </source>
</evidence>
<dbReference type="SMR" id="A0A532UUG6"/>
<comment type="subcellular location">
    <subcellularLocation>
        <location evidence="1">Bacterial microcompartment</location>
    </subcellularLocation>
</comment>
<evidence type="ECO:0000256" key="2">
    <source>
        <dbReference type="ARBA" id="ARBA00024446"/>
    </source>
</evidence>
<dbReference type="PANTHER" id="PTHR33941">
    <property type="entry name" value="PROPANEDIOL UTILIZATION PROTEIN PDUA"/>
    <property type="match status" value="1"/>
</dbReference>
<comment type="caution">
    <text evidence="5">The sequence shown here is derived from an EMBL/GenBank/DDBJ whole genome shotgun (WGS) entry which is preliminary data.</text>
</comment>
<name>A0A532UUG6_UNCL8</name>
<gene>
    <name evidence="5" type="ORF">CEE37_12550</name>
</gene>
<keyword evidence="2" id="KW-1283">Bacterial microcompartment</keyword>
<dbReference type="Pfam" id="PF00936">
    <property type="entry name" value="BMC"/>
    <property type="match status" value="1"/>
</dbReference>
<comment type="similarity">
    <text evidence="3">Belongs to the bacterial microcompartments protein family.</text>
</comment>
<reference evidence="5 6" key="1">
    <citation type="submission" date="2017-06" db="EMBL/GenBank/DDBJ databases">
        <title>Novel microbial phyla capable of carbon fixation and sulfur reduction in deep-sea sediments.</title>
        <authorList>
            <person name="Huang J."/>
            <person name="Baker B."/>
            <person name="Wang Y."/>
        </authorList>
    </citation>
    <scope>NUCLEOTIDE SEQUENCE [LARGE SCALE GENOMIC DNA]</scope>
    <source>
        <strain evidence="5">B3_LCP</strain>
    </source>
</reference>
<evidence type="ECO:0000313" key="6">
    <source>
        <dbReference type="Proteomes" id="UP000319619"/>
    </source>
</evidence>
<accession>A0A532UUG6</accession>
<dbReference type="CDD" id="cd07045">
    <property type="entry name" value="BMC_CcmK_like"/>
    <property type="match status" value="1"/>
</dbReference>
<dbReference type="PANTHER" id="PTHR33941:SF11">
    <property type="entry name" value="BACTERIAL MICROCOMPARTMENT SHELL PROTEIN PDUJ"/>
    <property type="match status" value="1"/>
</dbReference>
<dbReference type="EMBL" id="NJBN01000009">
    <property type="protein sequence ID" value="TKJ38586.1"/>
    <property type="molecule type" value="Genomic_DNA"/>
</dbReference>
<evidence type="ECO:0000256" key="1">
    <source>
        <dbReference type="ARBA" id="ARBA00024322"/>
    </source>
</evidence>
<evidence type="ECO:0000256" key="3">
    <source>
        <dbReference type="PROSITE-ProRule" id="PRU01278"/>
    </source>
</evidence>
<proteinExistence type="inferred from homology"/>
<feature type="domain" description="BMC" evidence="4">
    <location>
        <begin position="15"/>
        <end position="99"/>
    </location>
</feature>
<evidence type="ECO:0000259" key="4">
    <source>
        <dbReference type="PROSITE" id="PS51930"/>
    </source>
</evidence>
<dbReference type="SUPFAM" id="SSF143414">
    <property type="entry name" value="CcmK-like"/>
    <property type="match status" value="1"/>
</dbReference>
<dbReference type="SMART" id="SM00877">
    <property type="entry name" value="BMC"/>
    <property type="match status" value="1"/>
</dbReference>
<dbReference type="GO" id="GO:0031469">
    <property type="term" value="C:bacterial microcompartment"/>
    <property type="evidence" value="ECO:0007669"/>
    <property type="project" value="UniProtKB-SubCell"/>
</dbReference>
<dbReference type="Gene3D" id="3.30.70.1710">
    <property type="match status" value="1"/>
</dbReference>
<dbReference type="InterPro" id="IPR037233">
    <property type="entry name" value="CcmK-like_sf"/>
</dbReference>
<dbReference type="InterPro" id="IPR044872">
    <property type="entry name" value="CcmK/CsoS1_BMC"/>
</dbReference>
<dbReference type="AlphaFoldDB" id="A0A532UUG6"/>
<dbReference type="InterPro" id="IPR000249">
    <property type="entry name" value="BMC_dom"/>
</dbReference>
<protein>
    <submittedName>
        <fullName evidence="5">Ethanolamine utilization protein EutM</fullName>
    </submittedName>
</protein>
<dbReference type="InterPro" id="IPR050575">
    <property type="entry name" value="BMC_shell"/>
</dbReference>